<evidence type="ECO:0000313" key="10">
    <source>
        <dbReference type="Proteomes" id="UP000005237"/>
    </source>
</evidence>
<evidence type="ECO:0000313" key="9">
    <source>
        <dbReference type="EnsemblMetazoa" id="CJA09524.1"/>
    </source>
</evidence>
<keyword evidence="2 7" id="KW-0808">Transferase</keyword>
<reference evidence="10" key="1">
    <citation type="submission" date="2010-08" db="EMBL/GenBank/DDBJ databases">
        <authorList>
            <consortium name="Caenorhabditis japonica Sequencing Consortium"/>
            <person name="Wilson R.K."/>
        </authorList>
    </citation>
    <scope>NUCLEOTIDE SEQUENCE [LARGE SCALE GENOMIC DNA]</scope>
    <source>
        <strain evidence="10">DF5081</strain>
    </source>
</reference>
<sequence>MCSERMNRLCDFIDRKVDDGTCLPIVNAAHSSMRNIGKFLVFFVYFISTFLAFTSFFIIIPYEQLYKPTWFLALLGVIGFYFLFMIQYHYYKARTIPPVQNPGEEGDAFCEKCNYWKSDRAHHCSVCERCVLGMDHHCIWINQCVGLHNHRHFFLFIANLTLAASIIIIAGYPSFYDHIFMETSENTYCTTILDNAPLQNVICDYDGFARTSVVFCYLLSGILLVMVGGLTMWNVYLISIGCTYIDYLRLTGTKRKTNARKRLNKGLKSNWKNFLGLRRNRSFFKCVILPTALPPILFENIHSHSDVFDVV</sequence>
<keyword evidence="4 7" id="KW-1133">Transmembrane helix</keyword>
<dbReference type="Proteomes" id="UP000005237">
    <property type="component" value="Unassembled WGS sequence"/>
</dbReference>
<protein>
    <recommendedName>
        <fullName evidence="7">Palmitoyltransferase</fullName>
        <ecNumber evidence="7">2.3.1.225</ecNumber>
    </recommendedName>
</protein>
<feature type="transmembrane region" description="Helical" evidence="7">
    <location>
        <begin position="217"/>
        <end position="245"/>
    </location>
</feature>
<organism evidence="9 10">
    <name type="scientific">Caenorhabditis japonica</name>
    <dbReference type="NCBI Taxonomy" id="281687"/>
    <lineage>
        <taxon>Eukaryota</taxon>
        <taxon>Metazoa</taxon>
        <taxon>Ecdysozoa</taxon>
        <taxon>Nematoda</taxon>
        <taxon>Chromadorea</taxon>
        <taxon>Rhabditida</taxon>
        <taxon>Rhabditina</taxon>
        <taxon>Rhabditomorpha</taxon>
        <taxon>Rhabditoidea</taxon>
        <taxon>Rhabditidae</taxon>
        <taxon>Peloderinae</taxon>
        <taxon>Caenorhabditis</taxon>
    </lineage>
</organism>
<evidence type="ECO:0000256" key="7">
    <source>
        <dbReference type="RuleBase" id="RU079119"/>
    </source>
</evidence>
<accession>A0A8R1DS94</accession>
<evidence type="ECO:0000256" key="3">
    <source>
        <dbReference type="ARBA" id="ARBA00022692"/>
    </source>
</evidence>
<comment type="catalytic activity">
    <reaction evidence="7">
        <text>L-cysteinyl-[protein] + hexadecanoyl-CoA = S-hexadecanoyl-L-cysteinyl-[protein] + CoA</text>
        <dbReference type="Rhea" id="RHEA:36683"/>
        <dbReference type="Rhea" id="RHEA-COMP:10131"/>
        <dbReference type="Rhea" id="RHEA-COMP:11032"/>
        <dbReference type="ChEBI" id="CHEBI:29950"/>
        <dbReference type="ChEBI" id="CHEBI:57287"/>
        <dbReference type="ChEBI" id="CHEBI:57379"/>
        <dbReference type="ChEBI" id="CHEBI:74151"/>
        <dbReference type="EC" id="2.3.1.225"/>
    </reaction>
</comment>
<evidence type="ECO:0000256" key="1">
    <source>
        <dbReference type="ARBA" id="ARBA00004141"/>
    </source>
</evidence>
<dbReference type="PANTHER" id="PTHR12246">
    <property type="entry name" value="PALMITOYLTRANSFERASE ZDHHC16"/>
    <property type="match status" value="1"/>
</dbReference>
<dbReference type="InterPro" id="IPR001594">
    <property type="entry name" value="Palmitoyltrfase_DHHC"/>
</dbReference>
<dbReference type="GO" id="GO:0016020">
    <property type="term" value="C:membrane"/>
    <property type="evidence" value="ECO:0007669"/>
    <property type="project" value="UniProtKB-SubCell"/>
</dbReference>
<evidence type="ECO:0000256" key="2">
    <source>
        <dbReference type="ARBA" id="ARBA00022679"/>
    </source>
</evidence>
<reference evidence="9" key="2">
    <citation type="submission" date="2022-06" db="UniProtKB">
        <authorList>
            <consortium name="EnsemblMetazoa"/>
        </authorList>
    </citation>
    <scope>IDENTIFICATION</scope>
    <source>
        <strain evidence="9">DF5081</strain>
    </source>
</reference>
<evidence type="ECO:0000256" key="4">
    <source>
        <dbReference type="ARBA" id="ARBA00022989"/>
    </source>
</evidence>
<evidence type="ECO:0000256" key="5">
    <source>
        <dbReference type="ARBA" id="ARBA00023136"/>
    </source>
</evidence>
<dbReference type="EC" id="2.3.1.225" evidence="7"/>
<dbReference type="Pfam" id="PF01529">
    <property type="entry name" value="DHHC"/>
    <property type="match status" value="1"/>
</dbReference>
<keyword evidence="5 7" id="KW-0472">Membrane</keyword>
<comment type="similarity">
    <text evidence="7">Belongs to the DHHC palmitoyltransferase family.</text>
</comment>
<feature type="transmembrane region" description="Helical" evidence="7">
    <location>
        <begin position="39"/>
        <end position="62"/>
    </location>
</feature>
<feature type="transmembrane region" description="Helical" evidence="7">
    <location>
        <begin position="153"/>
        <end position="172"/>
    </location>
</feature>
<evidence type="ECO:0000259" key="8">
    <source>
        <dbReference type="Pfam" id="PF01529"/>
    </source>
</evidence>
<dbReference type="GO" id="GO:0019706">
    <property type="term" value="F:protein-cysteine S-palmitoyltransferase activity"/>
    <property type="evidence" value="ECO:0007669"/>
    <property type="project" value="UniProtKB-EC"/>
</dbReference>
<dbReference type="EnsemblMetazoa" id="CJA09524.1">
    <property type="protein sequence ID" value="CJA09524.1"/>
    <property type="gene ID" value="WBGene00128727"/>
</dbReference>
<dbReference type="InterPro" id="IPR039859">
    <property type="entry name" value="PFA4/ZDH16/20/ERF2-like"/>
</dbReference>
<evidence type="ECO:0000256" key="6">
    <source>
        <dbReference type="ARBA" id="ARBA00023315"/>
    </source>
</evidence>
<keyword evidence="6 7" id="KW-0012">Acyltransferase</keyword>
<dbReference type="AlphaFoldDB" id="A0A8R1DS94"/>
<dbReference type="PROSITE" id="PS50216">
    <property type="entry name" value="DHHC"/>
    <property type="match status" value="1"/>
</dbReference>
<name>A0A8R1DS94_CAEJA</name>
<feature type="domain" description="Palmitoyltransferase DHHC" evidence="8">
    <location>
        <begin position="105"/>
        <end position="248"/>
    </location>
</feature>
<comment type="domain">
    <text evidence="7">The DHHC domain is required for palmitoyltransferase activity.</text>
</comment>
<keyword evidence="3 7" id="KW-0812">Transmembrane</keyword>
<feature type="transmembrane region" description="Helical" evidence="7">
    <location>
        <begin position="68"/>
        <end position="86"/>
    </location>
</feature>
<comment type="subcellular location">
    <subcellularLocation>
        <location evidence="1">Membrane</location>
        <topology evidence="1">Multi-pass membrane protein</topology>
    </subcellularLocation>
</comment>
<keyword evidence="10" id="KW-1185">Reference proteome</keyword>
<proteinExistence type="inferred from homology"/>